<dbReference type="Proteomes" id="UP000659654">
    <property type="component" value="Unassembled WGS sequence"/>
</dbReference>
<feature type="active site" description="Acyl-ester intermediate" evidence="2">
    <location>
        <position position="221"/>
    </location>
</feature>
<feature type="active site" description="Charge relay system" evidence="2">
    <location>
        <position position="121"/>
    </location>
</feature>
<dbReference type="InterPro" id="IPR023631">
    <property type="entry name" value="Amidase_dom"/>
</dbReference>
<reference evidence="4" key="1">
    <citation type="submission" date="2020-09" db="EMBL/GenBank/DDBJ databases">
        <authorList>
            <person name="Kikuchi T."/>
        </authorList>
    </citation>
    <scope>NUCLEOTIDE SEQUENCE</scope>
    <source>
        <strain evidence="4">Ka4C1</strain>
    </source>
</reference>
<dbReference type="PANTHER" id="PTHR43372">
    <property type="entry name" value="FATTY-ACID AMIDE HYDROLASE"/>
    <property type="match status" value="1"/>
</dbReference>
<evidence type="ECO:0000256" key="1">
    <source>
        <dbReference type="ARBA" id="ARBA00009199"/>
    </source>
</evidence>
<keyword evidence="5" id="KW-1185">Reference proteome</keyword>
<feature type="active site" description="Charge relay system" evidence="2">
    <location>
        <position position="197"/>
    </location>
</feature>
<name>A0A7I8WR02_BURXY</name>
<dbReference type="SMR" id="A0A7I8WR02"/>
<organism evidence="4 5">
    <name type="scientific">Bursaphelenchus xylophilus</name>
    <name type="common">Pinewood nematode worm</name>
    <name type="synonym">Aphelenchoides xylophilus</name>
    <dbReference type="NCBI Taxonomy" id="6326"/>
    <lineage>
        <taxon>Eukaryota</taxon>
        <taxon>Metazoa</taxon>
        <taxon>Ecdysozoa</taxon>
        <taxon>Nematoda</taxon>
        <taxon>Chromadorea</taxon>
        <taxon>Rhabditida</taxon>
        <taxon>Tylenchina</taxon>
        <taxon>Tylenchomorpha</taxon>
        <taxon>Aphelenchoidea</taxon>
        <taxon>Aphelenchoididae</taxon>
        <taxon>Bursaphelenchus</taxon>
    </lineage>
</organism>
<dbReference type="InterPro" id="IPR052739">
    <property type="entry name" value="FAAH2"/>
</dbReference>
<dbReference type="Pfam" id="PF01425">
    <property type="entry name" value="Amidase"/>
    <property type="match status" value="1"/>
</dbReference>
<dbReference type="EMBL" id="CAJFDI010000002">
    <property type="protein sequence ID" value="CAD5215463.1"/>
    <property type="molecule type" value="Genomic_DNA"/>
</dbReference>
<evidence type="ECO:0000256" key="2">
    <source>
        <dbReference type="PIRSR" id="PIRSR001221-1"/>
    </source>
</evidence>
<gene>
    <name evidence="4" type="ORF">BXYJ_LOCUS4042</name>
</gene>
<dbReference type="Proteomes" id="UP000582659">
    <property type="component" value="Unassembled WGS sequence"/>
</dbReference>
<dbReference type="InterPro" id="IPR020556">
    <property type="entry name" value="Amidase_CS"/>
</dbReference>
<dbReference type="EMBL" id="CAJFCV020000002">
    <property type="protein sequence ID" value="CAG9097345.1"/>
    <property type="molecule type" value="Genomic_DNA"/>
</dbReference>
<feature type="domain" description="Amidase" evidence="3">
    <location>
        <begin position="56"/>
        <end position="491"/>
    </location>
</feature>
<evidence type="ECO:0000259" key="3">
    <source>
        <dbReference type="Pfam" id="PF01425"/>
    </source>
</evidence>
<dbReference type="Gene3D" id="3.90.1300.10">
    <property type="entry name" value="Amidase signature (AS) domain"/>
    <property type="match status" value="1"/>
</dbReference>
<protein>
    <submittedName>
        <fullName evidence="4">(pine wood nematode) hypothetical protein</fullName>
    </submittedName>
</protein>
<sequence>MSIDQILRSKFALNAVRSWWGRKPKEVVASSNDPLLNMSAVQLSNKIKEGTLTSKELVVKMIARCNEVNPKTNAIVELYEEDAVRRAEEIDQYIARFDKSSSAFAELKAKKPFLGVPFTIKNSYAVKGKKLYCGLHYRLDESPCDKDAVIVERLRKAGSFPLASTNVPPAVIAWESDNCITGRTSSPYDLRCTSGGSSGGEGSLIASQGSVMGIGSDIAGSIRMPSLLSGIFGIKPFIDTIDPEGHWPGGPKGSEVMELPGYGPMCRYAEDLPVIFDAIADVPAPSDFEKRAPKNLIVCPGLDTDYCLPLSEPQRDAWSTAVKFLSKEYGLEPSKYTMPPTKDMMKMYQNTVMPHMFRDSLLGYENGSLEREMVKALFGLSKSRMSALMLAHQLGVLVPENEKSKWSDAKKKFIESFFRLVDNGTVFVFPAFPKTHYFHNEPIPAVWDTFYTAVFNLLGAPAMVVPMGLDKDGYPRSVQLVTARNNDYLLCKVALDLSKKFGGWTPPRV</sequence>
<dbReference type="InterPro" id="IPR036928">
    <property type="entry name" value="AS_sf"/>
</dbReference>
<dbReference type="OrthoDB" id="6428749at2759"/>
<comment type="caution">
    <text evidence="4">The sequence shown here is derived from an EMBL/GenBank/DDBJ whole genome shotgun (WGS) entry which is preliminary data.</text>
</comment>
<dbReference type="AlphaFoldDB" id="A0A7I8WR02"/>
<proteinExistence type="inferred from homology"/>
<dbReference type="PROSITE" id="PS00571">
    <property type="entry name" value="AMIDASES"/>
    <property type="match status" value="1"/>
</dbReference>
<evidence type="ECO:0000313" key="5">
    <source>
        <dbReference type="Proteomes" id="UP000659654"/>
    </source>
</evidence>
<dbReference type="PANTHER" id="PTHR43372:SF3">
    <property type="entry name" value="AT07710P-RELATED"/>
    <property type="match status" value="1"/>
</dbReference>
<dbReference type="SUPFAM" id="SSF75304">
    <property type="entry name" value="Amidase signature (AS) enzymes"/>
    <property type="match status" value="1"/>
</dbReference>
<accession>A0A7I8WR02</accession>
<dbReference type="PIRSF" id="PIRSF001221">
    <property type="entry name" value="Amidase_fungi"/>
    <property type="match status" value="1"/>
</dbReference>
<evidence type="ECO:0000313" key="4">
    <source>
        <dbReference type="EMBL" id="CAD5215463.1"/>
    </source>
</evidence>
<comment type="similarity">
    <text evidence="1">Belongs to the amidase family.</text>
</comment>
<dbReference type="GO" id="GO:0012505">
    <property type="term" value="C:endomembrane system"/>
    <property type="evidence" value="ECO:0007669"/>
    <property type="project" value="TreeGrafter"/>
</dbReference>